<keyword evidence="2" id="KW-1185">Reference proteome</keyword>
<organism evidence="1 2">
    <name type="scientific">Thiosulfatimonas sediminis</name>
    <dbReference type="NCBI Taxonomy" id="2675054"/>
    <lineage>
        <taxon>Bacteria</taxon>
        <taxon>Pseudomonadati</taxon>
        <taxon>Pseudomonadota</taxon>
        <taxon>Gammaproteobacteria</taxon>
        <taxon>Thiotrichales</taxon>
        <taxon>Piscirickettsiaceae</taxon>
        <taxon>Thiosulfatimonas</taxon>
    </lineage>
</organism>
<accession>A0A6F8PR93</accession>
<evidence type="ECO:0000313" key="1">
    <source>
        <dbReference type="EMBL" id="BBP44652.1"/>
    </source>
</evidence>
<dbReference type="AlphaFoldDB" id="A0A6F8PR93"/>
<sequence>MSMPICIGIDLSGPSNAQDTSLCLLSDSAITLYNDCNDQKIIEILQLLPTDQAVFIAADAPLTYQDGGGFRDIDRALRQHLNQQGFKKIGVMAPTMTRMAYLTLRGLRLKEICREFSQIQLFETHPGAALVCSGIDYELVQKIKTEPQAIQSIYEQLARCLPDSMRLPNIRSDHDLMALSAMLSAYNLSRNLSNWQIQSEIIGQPDFIL</sequence>
<proteinExistence type="predicted"/>
<dbReference type="EMBL" id="AP021889">
    <property type="protein sequence ID" value="BBP44652.1"/>
    <property type="molecule type" value="Genomic_DNA"/>
</dbReference>
<dbReference type="RefSeq" id="WP_173269121.1">
    <property type="nucleotide sequence ID" value="NZ_AP021889.1"/>
</dbReference>
<gene>
    <name evidence="1" type="ORF">THMIRHAS_00250</name>
</gene>
<name>A0A6F8PR93_9GAMM</name>
<dbReference type="KEGG" id="tse:THMIRHAS_00250"/>
<dbReference type="Proteomes" id="UP000501726">
    <property type="component" value="Chromosome"/>
</dbReference>
<evidence type="ECO:0000313" key="2">
    <source>
        <dbReference type="Proteomes" id="UP000501726"/>
    </source>
</evidence>
<reference evidence="2" key="1">
    <citation type="submission" date="2019-11" db="EMBL/GenBank/DDBJ databases">
        <title>Isolation and characterization of two novel species in the genus Thiomicrorhabdus.</title>
        <authorList>
            <person name="Mochizuki J."/>
            <person name="Kojima H."/>
            <person name="Fukui M."/>
        </authorList>
    </citation>
    <scope>NUCLEOTIDE SEQUENCE [LARGE SCALE GENOMIC DNA]</scope>
    <source>
        <strain evidence="2">aks77</strain>
    </source>
</reference>
<protein>
    <recommendedName>
        <fullName evidence="3">DUF429 domain-containing protein</fullName>
    </recommendedName>
</protein>
<evidence type="ECO:0008006" key="3">
    <source>
        <dbReference type="Google" id="ProtNLM"/>
    </source>
</evidence>